<evidence type="ECO:0000313" key="3">
    <source>
        <dbReference type="Proteomes" id="UP001214576"/>
    </source>
</evidence>
<name>A0AAD4U7W8_OVIAM</name>
<dbReference type="EMBL" id="JAKZEL010000007">
    <property type="protein sequence ID" value="KAI4542178.1"/>
    <property type="molecule type" value="Genomic_DNA"/>
</dbReference>
<proteinExistence type="predicted"/>
<feature type="compositionally biased region" description="Polar residues" evidence="1">
    <location>
        <begin position="45"/>
        <end position="61"/>
    </location>
</feature>
<sequence length="98" mass="11205">MGKKWRDATEMERGCSDREDSAESRRRSRSASRGRFAESWKRLSSKQGSTKRSGLPSQQTPLFVRRRSCPRLIAVASSVIDNMKLACQILEHENENGY</sequence>
<dbReference type="Proteomes" id="UP001214576">
    <property type="component" value="Unassembled WGS sequence"/>
</dbReference>
<dbReference type="AlphaFoldDB" id="A0AAD4U7W8"/>
<protein>
    <submittedName>
        <fullName evidence="2">Uncharacterized protein</fullName>
    </submittedName>
</protein>
<comment type="caution">
    <text evidence="2">The sequence shown here is derived from an EMBL/GenBank/DDBJ whole genome shotgun (WGS) entry which is preliminary data.</text>
</comment>
<feature type="region of interest" description="Disordered" evidence="1">
    <location>
        <begin position="1"/>
        <end position="61"/>
    </location>
</feature>
<organism evidence="2 3">
    <name type="scientific">Ovis ammon polii</name>
    <dbReference type="NCBI Taxonomy" id="230172"/>
    <lineage>
        <taxon>Eukaryota</taxon>
        <taxon>Metazoa</taxon>
        <taxon>Chordata</taxon>
        <taxon>Craniata</taxon>
        <taxon>Vertebrata</taxon>
        <taxon>Euteleostomi</taxon>
        <taxon>Mammalia</taxon>
        <taxon>Eutheria</taxon>
        <taxon>Laurasiatheria</taxon>
        <taxon>Artiodactyla</taxon>
        <taxon>Ruminantia</taxon>
        <taxon>Pecora</taxon>
        <taxon>Bovidae</taxon>
        <taxon>Caprinae</taxon>
        <taxon>Ovis</taxon>
    </lineage>
</organism>
<keyword evidence="3" id="KW-1185">Reference proteome</keyword>
<evidence type="ECO:0000313" key="2">
    <source>
        <dbReference type="EMBL" id="KAI4542178.1"/>
    </source>
</evidence>
<reference evidence="2" key="1">
    <citation type="submission" date="2022-03" db="EMBL/GenBank/DDBJ databases">
        <title>Genomic analyses of argali, domestic sheep and their hybrids provide insights into chromosomal evolution, heterosis and genetic basis of agronomic traits.</title>
        <authorList>
            <person name="Li M."/>
        </authorList>
    </citation>
    <scope>NUCLEOTIDE SEQUENCE</scope>
    <source>
        <strain evidence="2">CAU-MHL-2022a</strain>
        <tissue evidence="2">Skin</tissue>
    </source>
</reference>
<gene>
    <name evidence="2" type="ORF">MG293_007557</name>
</gene>
<evidence type="ECO:0000256" key="1">
    <source>
        <dbReference type="SAM" id="MobiDB-lite"/>
    </source>
</evidence>
<accession>A0AAD4U7W8</accession>
<feature type="compositionally biased region" description="Basic and acidic residues" evidence="1">
    <location>
        <begin position="1"/>
        <end position="25"/>
    </location>
</feature>